<dbReference type="PANTHER" id="PTHR28002">
    <property type="entry name" value="MIOREX COMPLEX COMPONENT 11"/>
    <property type="match status" value="1"/>
</dbReference>
<dbReference type="RefSeq" id="XP_038790553.1">
    <property type="nucleotide sequence ID" value="XM_038927261.1"/>
</dbReference>
<dbReference type="EMBL" id="JAAABM010000002">
    <property type="protein sequence ID" value="KAF7680563.1"/>
    <property type="molecule type" value="Genomic_DNA"/>
</dbReference>
<protein>
    <submittedName>
        <fullName evidence="1">Uncharacterized protein</fullName>
    </submittedName>
</protein>
<gene>
    <name evidence="1" type="ORF">GT037_002214</name>
</gene>
<accession>A0A8H7BFP1</accession>
<reference evidence="1" key="1">
    <citation type="submission" date="2020-01" db="EMBL/GenBank/DDBJ databases">
        <authorList>
            <person name="Feng Z.H.Z."/>
        </authorList>
    </citation>
    <scope>NUCLEOTIDE SEQUENCE</scope>
    <source>
        <strain evidence="1">CBS107.38</strain>
    </source>
</reference>
<dbReference type="GO" id="GO:0005739">
    <property type="term" value="C:mitochondrion"/>
    <property type="evidence" value="ECO:0007669"/>
    <property type="project" value="TreeGrafter"/>
</dbReference>
<dbReference type="InterPro" id="IPR018811">
    <property type="entry name" value="MRX11"/>
</dbReference>
<dbReference type="GeneID" id="62200439"/>
<reference evidence="1" key="2">
    <citation type="submission" date="2020-08" db="EMBL/GenBank/DDBJ databases">
        <title>Draft Genome Sequence of Cumin Blight Pathogen Alternaria burnsii.</title>
        <authorList>
            <person name="Feng Z."/>
        </authorList>
    </citation>
    <scope>NUCLEOTIDE SEQUENCE</scope>
    <source>
        <strain evidence="1">CBS107.38</strain>
    </source>
</reference>
<name>A0A8H7BFP1_9PLEO</name>
<organism evidence="1 2">
    <name type="scientific">Alternaria burnsii</name>
    <dbReference type="NCBI Taxonomy" id="1187904"/>
    <lineage>
        <taxon>Eukaryota</taxon>
        <taxon>Fungi</taxon>
        <taxon>Dikarya</taxon>
        <taxon>Ascomycota</taxon>
        <taxon>Pezizomycotina</taxon>
        <taxon>Dothideomycetes</taxon>
        <taxon>Pleosporomycetidae</taxon>
        <taxon>Pleosporales</taxon>
        <taxon>Pleosporineae</taxon>
        <taxon>Pleosporaceae</taxon>
        <taxon>Alternaria</taxon>
        <taxon>Alternaria sect. Alternaria</taxon>
    </lineage>
</organism>
<keyword evidence="2" id="KW-1185">Reference proteome</keyword>
<dbReference type="Pfam" id="PF10306">
    <property type="entry name" value="FLILHELTA"/>
    <property type="match status" value="1"/>
</dbReference>
<dbReference type="AlphaFoldDB" id="A0A8H7BFP1"/>
<proteinExistence type="predicted"/>
<evidence type="ECO:0000313" key="2">
    <source>
        <dbReference type="Proteomes" id="UP000596902"/>
    </source>
</evidence>
<evidence type="ECO:0000313" key="1">
    <source>
        <dbReference type="EMBL" id="KAF7680563.1"/>
    </source>
</evidence>
<dbReference type="PANTHER" id="PTHR28002:SF1">
    <property type="entry name" value="MIOREX COMPLEX COMPONENT 11"/>
    <property type="match status" value="1"/>
</dbReference>
<dbReference type="Proteomes" id="UP000596902">
    <property type="component" value="Unassembled WGS sequence"/>
</dbReference>
<sequence length="601" mass="68184">MLRRTIPRATARSPQLLRKPYRRCYATEPIAPPASSQSRIERFNRRLPRFLHKYTNALGNAPVTHITSFLILHELTAIIPLFGLAGYFHYTHWLPPWFAEGAWIASGVERFGRYFKRKGWIRSDEALEAEREVDEIQKDDKQRRWMKGSGLLSASDDDGIGSETKRLRKVDQAWNISEGGVRLVVEFATAYAIVKMFLIPRIVFSVWATPTFARWTVSPFLKAFRGMFRKKGKSTEAVKGGAAPKTNSGKNSRSAMADAITQKTITHALAGTLKPWSLEVLLEVATLATRLGMQMVLDIISGPAMFWGSIQRYTPFWLSHLLIKLAISQSPPDIRKDWLSIIIMEAYPKPRHQYIYNPRYGQRGLLTYASQAANGAAPTGVVGGGFGYGGFGGVGVGMGVGYGVGAYQPALYNARPLYPQTYATNYYSPNYSYPSYGGVYGYYNYNLYGSLYPLANFYYPYQRTYYNTVPTYGYTAHVYPPGPTTTTTTTTYHVTNSQAQNYSTPITQTVRETRPAYVHSHAQQGPTREDIQMESRRIATERGSYDPRKIRPADARDDDPFWCREINGEWHLRSYYQIENECHPGRWMMDADIGFLVFHRA</sequence>
<comment type="caution">
    <text evidence="1">The sequence shown here is derived from an EMBL/GenBank/DDBJ whole genome shotgun (WGS) entry which is preliminary data.</text>
</comment>